<gene>
    <name evidence="1" type="ORF">GCM10022210_17110</name>
</gene>
<organism evidence="1 2">
    <name type="scientific">Mucilaginibacter dorajii</name>
    <dbReference type="NCBI Taxonomy" id="692994"/>
    <lineage>
        <taxon>Bacteria</taxon>
        <taxon>Pseudomonadati</taxon>
        <taxon>Bacteroidota</taxon>
        <taxon>Sphingobacteriia</taxon>
        <taxon>Sphingobacteriales</taxon>
        <taxon>Sphingobacteriaceae</taxon>
        <taxon>Mucilaginibacter</taxon>
    </lineage>
</organism>
<dbReference type="EMBL" id="BAAAZC010000010">
    <property type="protein sequence ID" value="GAA3968828.1"/>
    <property type="molecule type" value="Genomic_DNA"/>
</dbReference>
<reference evidence="2" key="1">
    <citation type="journal article" date="2019" name="Int. J. Syst. Evol. Microbiol.">
        <title>The Global Catalogue of Microorganisms (GCM) 10K type strain sequencing project: providing services to taxonomists for standard genome sequencing and annotation.</title>
        <authorList>
            <consortium name="The Broad Institute Genomics Platform"/>
            <consortium name="The Broad Institute Genome Sequencing Center for Infectious Disease"/>
            <person name="Wu L."/>
            <person name="Ma J."/>
        </authorList>
    </citation>
    <scope>NUCLEOTIDE SEQUENCE [LARGE SCALE GENOMIC DNA]</scope>
    <source>
        <strain evidence="2">JCM 16601</strain>
    </source>
</reference>
<keyword evidence="2" id="KW-1185">Reference proteome</keyword>
<proteinExistence type="predicted"/>
<dbReference type="Proteomes" id="UP001500742">
    <property type="component" value="Unassembled WGS sequence"/>
</dbReference>
<protein>
    <submittedName>
        <fullName evidence="1">Uncharacterized protein</fullName>
    </submittedName>
</protein>
<name>A0ABP7PPD9_9SPHI</name>
<evidence type="ECO:0000313" key="1">
    <source>
        <dbReference type="EMBL" id="GAA3968828.1"/>
    </source>
</evidence>
<accession>A0ABP7PPD9</accession>
<comment type="caution">
    <text evidence="1">The sequence shown here is derived from an EMBL/GenBank/DDBJ whole genome shotgun (WGS) entry which is preliminary data.</text>
</comment>
<evidence type="ECO:0000313" key="2">
    <source>
        <dbReference type="Proteomes" id="UP001500742"/>
    </source>
</evidence>
<sequence>MGACTPKQQYSNSVYINIYGKYVNKERVVVKIDDDVIYNEISNTRQFSEVTQGPLTLNKRQIKIYFAVNGKDTSLVFPLKKQNYLNIGYSDIKHQFQFYSLDSTHFFNSKTD</sequence>